<comment type="caution">
    <text evidence="2">The sequence shown here is derived from an EMBL/GenBank/DDBJ whole genome shotgun (WGS) entry which is preliminary data.</text>
</comment>
<gene>
    <name evidence="2" type="ORF">mMyoMyo1_009964</name>
</gene>
<accession>A0A7J7ZYK0</accession>
<dbReference type="EMBL" id="JABWUV010000002">
    <property type="protein sequence ID" value="KAF6379135.1"/>
    <property type="molecule type" value="Genomic_DNA"/>
</dbReference>
<keyword evidence="3" id="KW-1185">Reference proteome</keyword>
<dbReference type="AlphaFoldDB" id="A0A7J7ZYK0"/>
<evidence type="ECO:0000256" key="1">
    <source>
        <dbReference type="SAM" id="MobiDB-lite"/>
    </source>
</evidence>
<proteinExistence type="predicted"/>
<feature type="region of interest" description="Disordered" evidence="1">
    <location>
        <begin position="31"/>
        <end position="59"/>
    </location>
</feature>
<reference evidence="2 3" key="1">
    <citation type="journal article" date="2020" name="Nature">
        <title>Six reference-quality genomes reveal evolution of bat adaptations.</title>
        <authorList>
            <person name="Jebb D."/>
            <person name="Huang Z."/>
            <person name="Pippel M."/>
            <person name="Hughes G.M."/>
            <person name="Lavrichenko K."/>
            <person name="Devanna P."/>
            <person name="Winkler S."/>
            <person name="Jermiin L.S."/>
            <person name="Skirmuntt E.C."/>
            <person name="Katzourakis A."/>
            <person name="Burkitt-Gray L."/>
            <person name="Ray D.A."/>
            <person name="Sullivan K.A.M."/>
            <person name="Roscito J.G."/>
            <person name="Kirilenko B.M."/>
            <person name="Davalos L.M."/>
            <person name="Corthals A.P."/>
            <person name="Power M.L."/>
            <person name="Jones G."/>
            <person name="Ransome R.D."/>
            <person name="Dechmann D.K.N."/>
            <person name="Locatelli A.G."/>
            <person name="Puechmaille S.J."/>
            <person name="Fedrigo O."/>
            <person name="Jarvis E.D."/>
            <person name="Hiller M."/>
            <person name="Vernes S.C."/>
            <person name="Myers E.W."/>
            <person name="Teeling E.C."/>
        </authorList>
    </citation>
    <scope>NUCLEOTIDE SEQUENCE [LARGE SCALE GENOMIC DNA]</scope>
    <source>
        <strain evidence="2">MMyoMyo1</strain>
        <tissue evidence="2">Flight muscle</tissue>
    </source>
</reference>
<evidence type="ECO:0000313" key="3">
    <source>
        <dbReference type="Proteomes" id="UP000527355"/>
    </source>
</evidence>
<sequence length="129" mass="13789">MPATITAITTIMTITTGHFDAHCGQPTGPIRRWGQPANLEAPPLSWPAPDGTLPPRSRASGVVAKCPLPFPGQPCPRSACPTMIGPQPLPPASPLLIAPLYPNRRWCWPANLLQLLPRSQPYPDGPPPP</sequence>
<organism evidence="2 3">
    <name type="scientific">Myotis myotis</name>
    <name type="common">Greater mouse-eared bat</name>
    <name type="synonym">Vespertilio myotis</name>
    <dbReference type="NCBI Taxonomy" id="51298"/>
    <lineage>
        <taxon>Eukaryota</taxon>
        <taxon>Metazoa</taxon>
        <taxon>Chordata</taxon>
        <taxon>Craniata</taxon>
        <taxon>Vertebrata</taxon>
        <taxon>Euteleostomi</taxon>
        <taxon>Mammalia</taxon>
        <taxon>Eutheria</taxon>
        <taxon>Laurasiatheria</taxon>
        <taxon>Chiroptera</taxon>
        <taxon>Yangochiroptera</taxon>
        <taxon>Vespertilionidae</taxon>
        <taxon>Myotis</taxon>
    </lineage>
</organism>
<evidence type="ECO:0000313" key="2">
    <source>
        <dbReference type="EMBL" id="KAF6379135.1"/>
    </source>
</evidence>
<protein>
    <submittedName>
        <fullName evidence="2">Uncharacterized protein</fullName>
    </submittedName>
</protein>
<name>A0A7J7ZYK0_MYOMY</name>
<dbReference type="Proteomes" id="UP000527355">
    <property type="component" value="Unassembled WGS sequence"/>
</dbReference>